<dbReference type="AlphaFoldDB" id="A0AAE3IXD7"/>
<evidence type="ECO:0000256" key="3">
    <source>
        <dbReference type="ARBA" id="ARBA00018392"/>
    </source>
</evidence>
<evidence type="ECO:0000256" key="2">
    <source>
        <dbReference type="ARBA" id="ARBA00004613"/>
    </source>
</evidence>
<feature type="domain" description="PLD phosphodiesterase" evidence="6">
    <location>
        <begin position="161"/>
        <end position="188"/>
    </location>
</feature>
<evidence type="ECO:0000259" key="6">
    <source>
        <dbReference type="PROSITE" id="PS50035"/>
    </source>
</evidence>
<dbReference type="CDD" id="cd09113">
    <property type="entry name" value="PLDc_ymdC_like_2"/>
    <property type="match status" value="1"/>
</dbReference>
<evidence type="ECO:0000313" key="7">
    <source>
        <dbReference type="EMBL" id="MCV6823987.1"/>
    </source>
</evidence>
<dbReference type="SMART" id="SM00155">
    <property type="entry name" value="PLDc"/>
    <property type="match status" value="2"/>
</dbReference>
<feature type="domain" description="PLD phosphodiesterase" evidence="6">
    <location>
        <begin position="399"/>
        <end position="426"/>
    </location>
</feature>
<comment type="subcellular location">
    <subcellularLocation>
        <location evidence="2">Secreted</location>
    </subcellularLocation>
</comment>
<dbReference type="RefSeq" id="WP_263952812.1">
    <property type="nucleotide sequence ID" value="NZ_JAOYFC010000001.1"/>
</dbReference>
<dbReference type="CDD" id="cd09111">
    <property type="entry name" value="PLDc_ymdC_like_1"/>
    <property type="match status" value="1"/>
</dbReference>
<dbReference type="PANTHER" id="PTHR21248">
    <property type="entry name" value="CARDIOLIPIN SYNTHASE"/>
    <property type="match status" value="1"/>
</dbReference>
<comment type="caution">
    <text evidence="7">The sequence shown here is derived from an EMBL/GenBank/DDBJ whole genome shotgun (WGS) entry which is preliminary data.</text>
</comment>
<reference evidence="7" key="1">
    <citation type="submission" date="2022-10" db="EMBL/GenBank/DDBJ databases">
        <authorList>
            <person name="Yue Y."/>
        </authorList>
    </citation>
    <scope>NUCLEOTIDE SEQUENCE</scope>
    <source>
        <strain evidence="7">Z654</strain>
    </source>
</reference>
<comment type="function">
    <text evidence="1">Could be a virulence factor.</text>
</comment>
<organism evidence="7 8">
    <name type="scientific">Halocynthiibacter halioticoli</name>
    <dbReference type="NCBI Taxonomy" id="2986804"/>
    <lineage>
        <taxon>Bacteria</taxon>
        <taxon>Pseudomonadati</taxon>
        <taxon>Pseudomonadota</taxon>
        <taxon>Alphaproteobacteria</taxon>
        <taxon>Rhodobacterales</taxon>
        <taxon>Paracoccaceae</taxon>
        <taxon>Halocynthiibacter</taxon>
    </lineage>
</organism>
<dbReference type="InterPro" id="IPR025202">
    <property type="entry name" value="PLD-like_dom"/>
</dbReference>
<evidence type="ECO:0000313" key="8">
    <source>
        <dbReference type="Proteomes" id="UP001208041"/>
    </source>
</evidence>
<keyword evidence="4" id="KW-0964">Secreted</keyword>
<evidence type="ECO:0000256" key="1">
    <source>
        <dbReference type="ARBA" id="ARBA00003145"/>
    </source>
</evidence>
<evidence type="ECO:0000256" key="4">
    <source>
        <dbReference type="ARBA" id="ARBA00022525"/>
    </source>
</evidence>
<keyword evidence="8" id="KW-1185">Reference proteome</keyword>
<evidence type="ECO:0000256" key="5">
    <source>
        <dbReference type="ARBA" id="ARBA00029594"/>
    </source>
</evidence>
<dbReference type="InterPro" id="IPR001736">
    <property type="entry name" value="PLipase_D/transphosphatidylase"/>
</dbReference>
<dbReference type="Proteomes" id="UP001208041">
    <property type="component" value="Unassembled WGS sequence"/>
</dbReference>
<accession>A0AAE3IXD7</accession>
<dbReference type="GO" id="GO:0032049">
    <property type="term" value="P:cardiolipin biosynthetic process"/>
    <property type="evidence" value="ECO:0007669"/>
    <property type="project" value="UniProtKB-ARBA"/>
</dbReference>
<dbReference type="GO" id="GO:0030572">
    <property type="term" value="F:phosphatidyltransferase activity"/>
    <property type="evidence" value="ECO:0007669"/>
    <property type="project" value="UniProtKB-ARBA"/>
</dbReference>
<dbReference type="PROSITE" id="PS51257">
    <property type="entry name" value="PROKAR_LIPOPROTEIN"/>
    <property type="match status" value="1"/>
</dbReference>
<gene>
    <name evidence="7" type="ORF">OH136_05405</name>
</gene>
<dbReference type="Pfam" id="PF13091">
    <property type="entry name" value="PLDc_2"/>
    <property type="match status" value="2"/>
</dbReference>
<dbReference type="PROSITE" id="PS50035">
    <property type="entry name" value="PLD"/>
    <property type="match status" value="2"/>
</dbReference>
<name>A0AAE3IXD7_9RHOB</name>
<dbReference type="GO" id="GO:0005576">
    <property type="term" value="C:extracellular region"/>
    <property type="evidence" value="ECO:0007669"/>
    <property type="project" value="UniProtKB-SubCell"/>
</dbReference>
<dbReference type="PANTHER" id="PTHR21248:SF12">
    <property type="entry name" value="CARDIOLIPIN SYNTHASE C"/>
    <property type="match status" value="1"/>
</dbReference>
<dbReference type="SUPFAM" id="SSF56024">
    <property type="entry name" value="Phospholipase D/nuclease"/>
    <property type="match status" value="2"/>
</dbReference>
<protein>
    <recommendedName>
        <fullName evidence="3">Phospholipase D</fullName>
    </recommendedName>
    <alternativeName>
        <fullName evidence="5">Choline phosphatase</fullName>
    </alternativeName>
</protein>
<sequence>MKRGAAALFIAAAVTGCTYVPYDATRSVTTSLDLQGRSSYAAEMKALSARHGGKSLFYPLVHGQDSLGARLRLIDAAESTLDIQYFLIKPDLAGAVFSWALIQAAERGVRIRFLIDDVFTTTTDDQLVLLNEHENIEIRLFNPLSRNAPKAFNFLLDFDRVNRRMHNKSLTVDNATTIIGGRNIADEYFQINSHAEFADFDLLATGPIAAEVAQTFDTFWNDSHAIPAKAYRHQATARSSDELLGALEDFQRTAAADIYKRASNSDFINDIRNGVIKPYVAEAEVVSDTPQKLKVPVHVAERTLADFLNREMWTSVDEVTLLTPYFVPRPYGATLFKEMERRGIDVRIVTNSLAATNHSYVHGGYMKYRKELLAAGVEIYEIKTDALQALGELPADSDIGLTMHTKAAILGQEKVFIGSLNYDPRSIEINSELGVFVNSPQFARDLALGVDNYVESHAYKLELTSEGELMWIYNGVSPPQVSFSEPGASAIRRAVARITSWLPVEGQL</sequence>
<proteinExistence type="predicted"/>
<dbReference type="Gene3D" id="3.30.870.10">
    <property type="entry name" value="Endonuclease Chain A"/>
    <property type="match status" value="2"/>
</dbReference>
<dbReference type="EMBL" id="JAOYFC010000001">
    <property type="protein sequence ID" value="MCV6823987.1"/>
    <property type="molecule type" value="Genomic_DNA"/>
</dbReference>